<feature type="non-terminal residue" evidence="1">
    <location>
        <position position="1"/>
    </location>
</feature>
<reference evidence="1" key="1">
    <citation type="journal article" date="2014" name="Front. Microbiol.">
        <title>High frequency of phylogenetically diverse reductive dehalogenase-homologous genes in deep subseafloor sedimentary metagenomes.</title>
        <authorList>
            <person name="Kawai M."/>
            <person name="Futagami T."/>
            <person name="Toyoda A."/>
            <person name="Takaki Y."/>
            <person name="Nishi S."/>
            <person name="Hori S."/>
            <person name="Arai W."/>
            <person name="Tsubouchi T."/>
            <person name="Morono Y."/>
            <person name="Uchiyama I."/>
            <person name="Ito T."/>
            <person name="Fujiyama A."/>
            <person name="Inagaki F."/>
            <person name="Takami H."/>
        </authorList>
    </citation>
    <scope>NUCLEOTIDE SEQUENCE</scope>
    <source>
        <strain evidence="1">Expedition CK06-06</strain>
    </source>
</reference>
<evidence type="ECO:0000313" key="1">
    <source>
        <dbReference type="EMBL" id="GAJ08703.1"/>
    </source>
</evidence>
<comment type="caution">
    <text evidence="1">The sequence shown here is derived from an EMBL/GenBank/DDBJ whole genome shotgun (WGS) entry which is preliminary data.</text>
</comment>
<dbReference type="EMBL" id="BARW01029370">
    <property type="protein sequence ID" value="GAJ08703.1"/>
    <property type="molecule type" value="Genomic_DNA"/>
</dbReference>
<gene>
    <name evidence="1" type="ORF">S12H4_47205</name>
</gene>
<sequence length="49" mass="5079">VSQLSKGRPTSDILMGVCEALVGNYLAVLAKGKKLVPPIVLQDNSPNSG</sequence>
<name>X1TTN5_9ZZZZ</name>
<organism evidence="1">
    <name type="scientific">marine sediment metagenome</name>
    <dbReference type="NCBI Taxonomy" id="412755"/>
    <lineage>
        <taxon>unclassified sequences</taxon>
        <taxon>metagenomes</taxon>
        <taxon>ecological metagenomes</taxon>
    </lineage>
</organism>
<dbReference type="AlphaFoldDB" id="X1TTN5"/>
<proteinExistence type="predicted"/>
<protein>
    <submittedName>
        <fullName evidence="1">Uncharacterized protein</fullName>
    </submittedName>
</protein>
<accession>X1TTN5</accession>